<keyword evidence="1" id="KW-0808">Transferase</keyword>
<dbReference type="RefSeq" id="WP_042062434.1">
    <property type="nucleotide sequence ID" value="NZ_BAND01000279.1"/>
</dbReference>
<organism evidence="1 2">
    <name type="scientific">Acidomonas methanolica NBRC 104435</name>
    <dbReference type="NCBI Taxonomy" id="1231351"/>
    <lineage>
        <taxon>Bacteria</taxon>
        <taxon>Pseudomonadati</taxon>
        <taxon>Pseudomonadota</taxon>
        <taxon>Alphaproteobacteria</taxon>
        <taxon>Acetobacterales</taxon>
        <taxon>Acetobacteraceae</taxon>
        <taxon>Acidomonas</taxon>
    </lineage>
</organism>
<name>A0A023DAL5_ACIMT</name>
<dbReference type="GO" id="GO:0016740">
    <property type="term" value="F:transferase activity"/>
    <property type="evidence" value="ECO:0007669"/>
    <property type="project" value="UniProtKB-KW"/>
</dbReference>
<comment type="caution">
    <text evidence="1">The sequence shown here is derived from an EMBL/GenBank/DDBJ whole genome shotgun (WGS) entry which is preliminary data.</text>
</comment>
<proteinExistence type="predicted"/>
<keyword evidence="2" id="KW-1185">Reference proteome</keyword>
<dbReference type="CDD" id="cd01635">
    <property type="entry name" value="Glycosyltransferase_GTB-type"/>
    <property type="match status" value="1"/>
</dbReference>
<gene>
    <name evidence="1" type="ORF">Amme_314_005</name>
</gene>
<dbReference type="Pfam" id="PF20706">
    <property type="entry name" value="GT4-conflict"/>
    <property type="match status" value="1"/>
</dbReference>
<dbReference type="AlphaFoldDB" id="A0A023DAL5"/>
<dbReference type="OrthoDB" id="118340at2"/>
<evidence type="ECO:0000313" key="2">
    <source>
        <dbReference type="Proteomes" id="UP000019760"/>
    </source>
</evidence>
<dbReference type="SUPFAM" id="SSF53756">
    <property type="entry name" value="UDP-Glycosyltransferase/glycogen phosphorylase"/>
    <property type="match status" value="1"/>
</dbReference>
<reference evidence="2" key="1">
    <citation type="journal article" date="2014" name="FEMS Microbiol. Lett.">
        <title>Draft Genomic DNA Sequence of the Facultatively Methylotrophic Bacterium Acidomonas methanolica type strain MB58.</title>
        <authorList>
            <person name="Higashiura N."/>
            <person name="Hadano H."/>
            <person name="Hirakawa H."/>
            <person name="Matsutani M."/>
            <person name="Takabe S."/>
            <person name="Matsushita K."/>
            <person name="Azuma Y."/>
        </authorList>
    </citation>
    <scope>NUCLEOTIDE SEQUENCE [LARGE SCALE GENOMIC DNA]</scope>
    <source>
        <strain evidence="2">MB58</strain>
    </source>
</reference>
<protein>
    <submittedName>
        <fullName evidence="1">Mannosy/glycosyl ltransferase</fullName>
    </submittedName>
</protein>
<accession>A0A023DAL5</accession>
<dbReference type="EMBL" id="BAND01000279">
    <property type="protein sequence ID" value="GAJ30755.1"/>
    <property type="molecule type" value="Genomic_DNA"/>
</dbReference>
<dbReference type="Gene3D" id="3.40.50.2000">
    <property type="entry name" value="Glycogen Phosphorylase B"/>
    <property type="match status" value="1"/>
</dbReference>
<dbReference type="PANTHER" id="PTHR46656:SF3">
    <property type="entry name" value="PUTATIVE-RELATED"/>
    <property type="match status" value="1"/>
</dbReference>
<dbReference type="Proteomes" id="UP000019760">
    <property type="component" value="Unassembled WGS sequence"/>
</dbReference>
<evidence type="ECO:0000313" key="1">
    <source>
        <dbReference type="EMBL" id="GAJ30755.1"/>
    </source>
</evidence>
<reference evidence="1 2" key="2">
    <citation type="journal article" date="2014" name="FEMS Microbiol. Lett.">
        <title>Draft genomic DNA sequence of the facultatively methylotrophic bacterium Acidomonas methanolica type strain MB58.</title>
        <authorList>
            <person name="Higashiura N."/>
            <person name="Hadano H."/>
            <person name="Hirakawa H."/>
            <person name="Matsutani M."/>
            <person name="Takabe S."/>
            <person name="Matsushita K."/>
            <person name="Azuma Y."/>
        </authorList>
    </citation>
    <scope>NUCLEOTIDE SEQUENCE [LARGE SCALE GENOMIC DNA]</scope>
    <source>
        <strain evidence="1 2">MB58</strain>
    </source>
</reference>
<dbReference type="PANTHER" id="PTHR46656">
    <property type="entry name" value="PUTATIVE-RELATED"/>
    <property type="match status" value="1"/>
</dbReference>
<sequence>MTPLPHSATRLAHRVWRLLPRDARRRGLAGASAVLARKPDKHPPARSDGVLVAGEMDSANGLGEAARLLNQAAATLGKARGTLRLGLPGLVARDRPPHAPGAALLAAVNAPWLPAALLGAPRDLLAGRRVIGFWAWELSAVPPSWRDGAKFVHEIWAPSSFAAAAFEPLAPGRVRGVPLPLAALDMPVEGDRADFDLPDGVFTVTVIFNLASSMERKNPLGAIAAFRAAFGASRDHLLVMKLTGAEAYGQDLARIAEAAAGANVRLITETWTEPRLRGLIRASDVVLSLHRSEGFGLVPATALLLGRPVVATGWSGNLDFMTEGSSALVPCRLVPAHDPRGTYDLPGALWAEPDVEAAADWLRRLADDAALRARLARAGEAHARATLGLEPFAAALAASGVA</sequence>